<sequence length="150" mass="17356">MTTVDFFKSLNYDNGLEVATSILERFPLQYGTTLGLDGLPQIRPLEFKFEEQGRLYFDTIAFYQSYKELQANPAIQICIGDQETMSYLKVSGRVVFDKDERLIKRCLEASPVLASQFAHQPELIIPYYLTDVLVQFQSFAPDLPNKEWRL</sequence>
<dbReference type="SUPFAM" id="SSF50475">
    <property type="entry name" value="FMN-binding split barrel"/>
    <property type="match status" value="1"/>
</dbReference>
<dbReference type="InterPro" id="IPR012349">
    <property type="entry name" value="Split_barrel_FMN-bd"/>
</dbReference>
<reference evidence="1 2" key="1">
    <citation type="submission" date="2023-07" db="EMBL/GenBank/DDBJ databases">
        <title>Genomic Encyclopedia of Type Strains, Phase IV (KMG-IV): sequencing the most valuable type-strain genomes for metagenomic binning, comparative biology and taxonomic classification.</title>
        <authorList>
            <person name="Goeker M."/>
        </authorList>
    </citation>
    <scope>NUCLEOTIDE SEQUENCE [LARGE SCALE GENOMIC DNA]</scope>
    <source>
        <strain evidence="1 2">DSM 105143</strain>
    </source>
</reference>
<proteinExistence type="predicted"/>
<evidence type="ECO:0000313" key="1">
    <source>
        <dbReference type="EMBL" id="MDQ0222311.1"/>
    </source>
</evidence>
<keyword evidence="2" id="KW-1185">Reference proteome</keyword>
<dbReference type="RefSeq" id="WP_307121518.1">
    <property type="nucleotide sequence ID" value="NZ_JAUSTM010000006.1"/>
</dbReference>
<evidence type="ECO:0000313" key="2">
    <source>
        <dbReference type="Proteomes" id="UP001223079"/>
    </source>
</evidence>
<comment type="caution">
    <text evidence="1">The sequence shown here is derived from an EMBL/GenBank/DDBJ whole genome shotgun (WGS) entry which is preliminary data.</text>
</comment>
<dbReference type="Gene3D" id="2.30.110.10">
    <property type="entry name" value="Electron Transport, Fmn-binding Protein, Chain A"/>
    <property type="match status" value="1"/>
</dbReference>
<organism evidence="1 2">
    <name type="scientific">Streptococcus moroccensis</name>
    <dbReference type="NCBI Taxonomy" id="1451356"/>
    <lineage>
        <taxon>Bacteria</taxon>
        <taxon>Bacillati</taxon>
        <taxon>Bacillota</taxon>
        <taxon>Bacilli</taxon>
        <taxon>Lactobacillales</taxon>
        <taxon>Streptococcaceae</taxon>
        <taxon>Streptococcus</taxon>
    </lineage>
</organism>
<name>A0ABT9YQN3_9STRE</name>
<accession>A0ABT9YQN3</accession>
<dbReference type="Proteomes" id="UP001223079">
    <property type="component" value="Unassembled WGS sequence"/>
</dbReference>
<dbReference type="EMBL" id="JAUSTM010000006">
    <property type="protein sequence ID" value="MDQ0222311.1"/>
    <property type="molecule type" value="Genomic_DNA"/>
</dbReference>
<gene>
    <name evidence="1" type="ORF">J2S23_000862</name>
</gene>
<protein>
    <submittedName>
        <fullName evidence="1">Pyridoxamine 5'-phosphate oxidase family protein</fullName>
    </submittedName>
</protein>